<dbReference type="InterPro" id="IPR003439">
    <property type="entry name" value="ABC_transporter-like_ATP-bd"/>
</dbReference>
<organism evidence="6 7">
    <name type="scientific">Nocardioides lentus</name>
    <dbReference type="NCBI Taxonomy" id="338077"/>
    <lineage>
        <taxon>Bacteria</taxon>
        <taxon>Bacillati</taxon>
        <taxon>Actinomycetota</taxon>
        <taxon>Actinomycetes</taxon>
        <taxon>Propionibacteriales</taxon>
        <taxon>Nocardioidaceae</taxon>
        <taxon>Nocardioides</taxon>
    </lineage>
</organism>
<sequence length="312" mass="32130">MDGAAGAAIELVGLEKTFRTKDGEVRAVRGVDLRVDAGEVVALLGPNGAGKTTTLDVVLGLTEPSAGTARVFGRRPREAVTAGRVAAVLQTGGLLRDLTVAETVRLVASTYDGRGGADVVDDVLVRAGVAHLAGRLVSRCSGGEQQRLRFALALVPDPDLLVLDEPTAGMDVTARRDFWAAMHAEAARGRTVVFATHYLAEAGTSADRIVVVAGGRVVADGSVDEVRSRVAGRSVSVDLPADTGRGDRLVTAVRRLPGVVGVVVEGSRLRVSAPDSDAVARALLVDLGATGLEVVAGSLDDAFATLTEGEAR</sequence>
<comment type="similarity">
    <text evidence="1">Belongs to the ABC transporter superfamily.</text>
</comment>
<keyword evidence="3" id="KW-0547">Nucleotide-binding</keyword>
<proteinExistence type="inferred from homology"/>
<dbReference type="PANTHER" id="PTHR43335:SF4">
    <property type="entry name" value="ABC TRANSPORTER, ATP-BINDING PROTEIN"/>
    <property type="match status" value="1"/>
</dbReference>
<dbReference type="PANTHER" id="PTHR43335">
    <property type="entry name" value="ABC TRANSPORTER, ATP-BINDING PROTEIN"/>
    <property type="match status" value="1"/>
</dbReference>
<keyword evidence="7" id="KW-1185">Reference proteome</keyword>
<name>A0ABP5AMC5_9ACTN</name>
<dbReference type="EMBL" id="BAAAMY010000004">
    <property type="protein sequence ID" value="GAA1917424.1"/>
    <property type="molecule type" value="Genomic_DNA"/>
</dbReference>
<dbReference type="PROSITE" id="PS50893">
    <property type="entry name" value="ABC_TRANSPORTER_2"/>
    <property type="match status" value="1"/>
</dbReference>
<comment type="caution">
    <text evidence="6">The sequence shown here is derived from an EMBL/GenBank/DDBJ whole genome shotgun (WGS) entry which is preliminary data.</text>
</comment>
<evidence type="ECO:0000259" key="5">
    <source>
        <dbReference type="PROSITE" id="PS50893"/>
    </source>
</evidence>
<accession>A0ABP5AMC5</accession>
<evidence type="ECO:0000256" key="1">
    <source>
        <dbReference type="ARBA" id="ARBA00005417"/>
    </source>
</evidence>
<gene>
    <name evidence="6" type="ORF">GCM10009737_18600</name>
</gene>
<dbReference type="Pfam" id="PF00005">
    <property type="entry name" value="ABC_tran"/>
    <property type="match status" value="1"/>
</dbReference>
<dbReference type="InterPro" id="IPR017871">
    <property type="entry name" value="ABC_transporter-like_CS"/>
</dbReference>
<keyword evidence="4 6" id="KW-0067">ATP-binding</keyword>
<dbReference type="Proteomes" id="UP001501612">
    <property type="component" value="Unassembled WGS sequence"/>
</dbReference>
<dbReference type="InterPro" id="IPR003593">
    <property type="entry name" value="AAA+_ATPase"/>
</dbReference>
<dbReference type="CDD" id="cd03230">
    <property type="entry name" value="ABC_DR_subfamily_A"/>
    <property type="match status" value="1"/>
</dbReference>
<evidence type="ECO:0000256" key="2">
    <source>
        <dbReference type="ARBA" id="ARBA00022448"/>
    </source>
</evidence>
<evidence type="ECO:0000313" key="7">
    <source>
        <dbReference type="Proteomes" id="UP001501612"/>
    </source>
</evidence>
<evidence type="ECO:0000256" key="4">
    <source>
        <dbReference type="ARBA" id="ARBA00022840"/>
    </source>
</evidence>
<dbReference type="SMART" id="SM00382">
    <property type="entry name" value="AAA"/>
    <property type="match status" value="1"/>
</dbReference>
<reference evidence="7" key="1">
    <citation type="journal article" date="2019" name="Int. J. Syst. Evol. Microbiol.">
        <title>The Global Catalogue of Microorganisms (GCM) 10K type strain sequencing project: providing services to taxonomists for standard genome sequencing and annotation.</title>
        <authorList>
            <consortium name="The Broad Institute Genomics Platform"/>
            <consortium name="The Broad Institute Genome Sequencing Center for Infectious Disease"/>
            <person name="Wu L."/>
            <person name="Ma J."/>
        </authorList>
    </citation>
    <scope>NUCLEOTIDE SEQUENCE [LARGE SCALE GENOMIC DNA]</scope>
    <source>
        <strain evidence="7">JCM 14046</strain>
    </source>
</reference>
<evidence type="ECO:0000313" key="6">
    <source>
        <dbReference type="EMBL" id="GAA1917424.1"/>
    </source>
</evidence>
<dbReference type="Gene3D" id="3.40.50.300">
    <property type="entry name" value="P-loop containing nucleotide triphosphate hydrolases"/>
    <property type="match status" value="1"/>
</dbReference>
<dbReference type="SUPFAM" id="SSF52540">
    <property type="entry name" value="P-loop containing nucleoside triphosphate hydrolases"/>
    <property type="match status" value="1"/>
</dbReference>
<protein>
    <submittedName>
        <fullName evidence="6">ABC transporter ATP-binding protein</fullName>
    </submittedName>
</protein>
<dbReference type="InterPro" id="IPR027417">
    <property type="entry name" value="P-loop_NTPase"/>
</dbReference>
<dbReference type="GO" id="GO:0005524">
    <property type="term" value="F:ATP binding"/>
    <property type="evidence" value="ECO:0007669"/>
    <property type="project" value="UniProtKB-KW"/>
</dbReference>
<keyword evidence="2" id="KW-0813">Transport</keyword>
<evidence type="ECO:0000256" key="3">
    <source>
        <dbReference type="ARBA" id="ARBA00022741"/>
    </source>
</evidence>
<dbReference type="RefSeq" id="WP_344006412.1">
    <property type="nucleotide sequence ID" value="NZ_BAAAMY010000004.1"/>
</dbReference>
<dbReference type="PROSITE" id="PS00211">
    <property type="entry name" value="ABC_TRANSPORTER_1"/>
    <property type="match status" value="1"/>
</dbReference>
<feature type="domain" description="ABC transporter" evidence="5">
    <location>
        <begin position="9"/>
        <end position="239"/>
    </location>
</feature>